<protein>
    <submittedName>
        <fullName evidence="1">Uncharacterized protein</fullName>
    </submittedName>
</protein>
<organism evidence="1 2">
    <name type="scientific">Colletotrichum spaethianum</name>
    <dbReference type="NCBI Taxonomy" id="700344"/>
    <lineage>
        <taxon>Eukaryota</taxon>
        <taxon>Fungi</taxon>
        <taxon>Dikarya</taxon>
        <taxon>Ascomycota</taxon>
        <taxon>Pezizomycotina</taxon>
        <taxon>Sordariomycetes</taxon>
        <taxon>Hypocreomycetidae</taxon>
        <taxon>Glomerellales</taxon>
        <taxon>Glomerellaceae</taxon>
        <taxon>Colletotrichum</taxon>
        <taxon>Colletotrichum spaethianum species complex</taxon>
    </lineage>
</organism>
<comment type="caution">
    <text evidence="1">The sequence shown here is derived from an EMBL/GenBank/DDBJ whole genome shotgun (WGS) entry which is preliminary data.</text>
</comment>
<proteinExistence type="predicted"/>
<dbReference type="GeneID" id="73322174"/>
<evidence type="ECO:0000313" key="1">
    <source>
        <dbReference type="EMBL" id="GKT41191.1"/>
    </source>
</evidence>
<sequence length="112" mass="12190">MNACGYITGLDWYKYEKGSTAFKRVWFNLLLLIKLGCVERTVRSTGGSKLPRVDKCFIDGPGLKRDLGVGKAAKVPPLAVPATTKSTLVGPIFVALSYSYGTMPLSHSHRSL</sequence>
<dbReference type="Proteomes" id="UP001055115">
    <property type="component" value="Unassembled WGS sequence"/>
</dbReference>
<reference evidence="1 2" key="1">
    <citation type="submission" date="2022-03" db="EMBL/GenBank/DDBJ databases">
        <title>Genome data of Colletotrichum spp.</title>
        <authorList>
            <person name="Utami Y.D."/>
            <person name="Hiruma K."/>
        </authorList>
    </citation>
    <scope>NUCLEOTIDE SEQUENCE [LARGE SCALE GENOMIC DNA]</scope>
    <source>
        <strain evidence="1 2">MAFF 239500</strain>
    </source>
</reference>
<dbReference type="AlphaFoldDB" id="A0AA37L3Q7"/>
<dbReference type="EMBL" id="BQXU01000002">
    <property type="protein sequence ID" value="GKT41191.1"/>
    <property type="molecule type" value="Genomic_DNA"/>
</dbReference>
<keyword evidence="2" id="KW-1185">Reference proteome</keyword>
<name>A0AA37L3Q7_9PEZI</name>
<dbReference type="RefSeq" id="XP_049123541.1">
    <property type="nucleotide sequence ID" value="XM_049267584.1"/>
</dbReference>
<gene>
    <name evidence="1" type="ORF">ColSpa_01372</name>
</gene>
<evidence type="ECO:0000313" key="2">
    <source>
        <dbReference type="Proteomes" id="UP001055115"/>
    </source>
</evidence>
<accession>A0AA37L3Q7</accession>